<dbReference type="Pfam" id="PF04295">
    <property type="entry name" value="GD_AH_second"/>
    <property type="match status" value="1"/>
</dbReference>
<dbReference type="GO" id="GO:0016829">
    <property type="term" value="F:lyase activity"/>
    <property type="evidence" value="ECO:0007669"/>
    <property type="project" value="UniProtKB-KW"/>
</dbReference>
<organism evidence="4 5">
    <name type="scientific">Pseudochrobactrum asaccharolyticum</name>
    <dbReference type="NCBI Taxonomy" id="354351"/>
    <lineage>
        <taxon>Bacteria</taxon>
        <taxon>Pseudomonadati</taxon>
        <taxon>Pseudomonadota</taxon>
        <taxon>Alphaproteobacteria</taxon>
        <taxon>Hyphomicrobiales</taxon>
        <taxon>Brucellaceae</taxon>
        <taxon>Pseudochrobactrum</taxon>
    </lineage>
</organism>
<protein>
    <submittedName>
        <fullName evidence="4">Galactarate dehydratase</fullName>
    </submittedName>
</protein>
<dbReference type="PANTHER" id="PTHR30536">
    <property type="entry name" value="ALTRONATE/GALACTARATE DEHYDRATASE"/>
    <property type="match status" value="1"/>
</dbReference>
<dbReference type="OrthoDB" id="9804574at2"/>
<dbReference type="InterPro" id="IPR044144">
    <property type="entry name" value="SAF_UxaA/GarD"/>
</dbReference>
<evidence type="ECO:0000256" key="1">
    <source>
        <dbReference type="ARBA" id="ARBA00010986"/>
    </source>
</evidence>
<dbReference type="InterPro" id="IPR007392">
    <property type="entry name" value="GD_AH_second"/>
</dbReference>
<reference evidence="4 5" key="1">
    <citation type="submission" date="2018-06" db="EMBL/GenBank/DDBJ databases">
        <title>Genomic Encyclopedia of Type Strains, Phase IV (KMG-IV): sequencing the most valuable type-strain genomes for metagenomic binning, comparative biology and taxonomic classification.</title>
        <authorList>
            <person name="Goeker M."/>
        </authorList>
    </citation>
    <scope>NUCLEOTIDE SEQUENCE [LARGE SCALE GENOMIC DNA]</scope>
    <source>
        <strain evidence="4 5">DSM 25619</strain>
    </source>
</reference>
<sequence>MTRQNSPVIVLHPSDHVAVARVTIRAGEPVGSGELVAANLIGKGHKVALVPITKGQEIRKYGNVIGVATEDIAAGAHVHLHNLAMLPSQHEHEFCVDYAEPELFPDAERRSFLGFDRGAGGVGTRNYIGVIATVNCSATVSQYVADHFNRMGGLKDYDNIDGVVVLGHAGGCGINTQSEAYRVLTRTIQGYARHPNFGGVLLIGLGCETNQIAPILEHYKLEEGARLQTLTIQQYGGTRKTIEAAIAAIETMLPVVNAAQRTQQPLSQLKLGLQCGGSDGYSGISANPALGYASDLLVRHGGTSVLSETPEIYGAEHLLTRRAARPDIAEKLLSRIDWWRDYTQRNGDELNNNPSHGNKLGGLTTILEKSLGAVAKGGSMPLRQVYEYAQTIDEAGFVFMDTPGYDPVSVTGQVAGGCNLICFTTGRGSVSGFKPAPSIKIATNSDMYEHMKEDMDLNCGEIVTGEESIQQAGERIFEEIIAVASGRKTVSEIYGYGDNEFVPWQLGATT</sequence>
<dbReference type="InterPro" id="IPR048332">
    <property type="entry name" value="GD_AH_C"/>
</dbReference>
<dbReference type="AlphaFoldDB" id="A0A366E272"/>
<evidence type="ECO:0000259" key="3">
    <source>
        <dbReference type="SMART" id="SM00858"/>
    </source>
</evidence>
<comment type="similarity">
    <text evidence="1">Belongs to the UxaA family.</text>
</comment>
<dbReference type="RefSeq" id="WP_113944071.1">
    <property type="nucleotide sequence ID" value="NZ_JBHEEG010000008.1"/>
</dbReference>
<evidence type="ECO:0000256" key="2">
    <source>
        <dbReference type="ARBA" id="ARBA00023239"/>
    </source>
</evidence>
<dbReference type="Pfam" id="PF20629">
    <property type="entry name" value="GD_AH_C"/>
    <property type="match status" value="1"/>
</dbReference>
<evidence type="ECO:0000313" key="4">
    <source>
        <dbReference type="EMBL" id="RBO95518.1"/>
    </source>
</evidence>
<dbReference type="GO" id="GO:0019698">
    <property type="term" value="P:D-galacturonate catabolic process"/>
    <property type="evidence" value="ECO:0007669"/>
    <property type="project" value="TreeGrafter"/>
</dbReference>
<dbReference type="InterPro" id="IPR052172">
    <property type="entry name" value="UxaA_altronate/galactarate_dh"/>
</dbReference>
<dbReference type="Proteomes" id="UP000252893">
    <property type="component" value="Unassembled WGS sequence"/>
</dbReference>
<evidence type="ECO:0000313" key="5">
    <source>
        <dbReference type="Proteomes" id="UP000252893"/>
    </source>
</evidence>
<proteinExistence type="inferred from homology"/>
<gene>
    <name evidence="4" type="ORF">DFR47_10381</name>
</gene>
<dbReference type="InterPro" id="IPR013974">
    <property type="entry name" value="SAF"/>
</dbReference>
<dbReference type="EMBL" id="QNRH01000003">
    <property type="protein sequence ID" value="RBO95518.1"/>
    <property type="molecule type" value="Genomic_DNA"/>
</dbReference>
<accession>A0A366E272</accession>
<dbReference type="SMART" id="SM00858">
    <property type="entry name" value="SAF"/>
    <property type="match status" value="1"/>
</dbReference>
<dbReference type="PANTHER" id="PTHR30536:SF5">
    <property type="entry name" value="ALTRONATE DEHYDRATASE"/>
    <property type="match status" value="1"/>
</dbReference>
<dbReference type="Pfam" id="PF08666">
    <property type="entry name" value="SAF"/>
    <property type="match status" value="1"/>
</dbReference>
<dbReference type="Gene3D" id="2.30.130.110">
    <property type="match status" value="1"/>
</dbReference>
<comment type="caution">
    <text evidence="4">The sequence shown here is derived from an EMBL/GenBank/DDBJ whole genome shotgun (WGS) entry which is preliminary data.</text>
</comment>
<dbReference type="CDD" id="cd11613">
    <property type="entry name" value="SAF_AH_GD"/>
    <property type="match status" value="1"/>
</dbReference>
<keyword evidence="2" id="KW-0456">Lyase</keyword>
<name>A0A366E272_9HYPH</name>
<keyword evidence="5" id="KW-1185">Reference proteome</keyword>
<feature type="domain" description="SAF" evidence="3">
    <location>
        <begin position="15"/>
        <end position="84"/>
    </location>
</feature>